<evidence type="ECO:0000313" key="2">
    <source>
        <dbReference type="Proteomes" id="UP001487296"/>
    </source>
</evidence>
<protein>
    <submittedName>
        <fullName evidence="1">Nucleotidyltransferase family protein</fullName>
    </submittedName>
</protein>
<dbReference type="Pfam" id="PF14907">
    <property type="entry name" value="NTP_transf_5"/>
    <property type="match status" value="1"/>
</dbReference>
<gene>
    <name evidence="1" type="ORF">AAAT34_09310</name>
</gene>
<organism evidence="1 2">
    <name type="scientific">Hallella faecis</name>
    <dbReference type="NCBI Taxonomy" id="2841596"/>
    <lineage>
        <taxon>Bacteria</taxon>
        <taxon>Pseudomonadati</taxon>
        <taxon>Bacteroidota</taxon>
        <taxon>Bacteroidia</taxon>
        <taxon>Bacteroidales</taxon>
        <taxon>Prevotellaceae</taxon>
        <taxon>Hallella</taxon>
    </lineage>
</organism>
<accession>A0ABV1FSG6</accession>
<dbReference type="Proteomes" id="UP001487296">
    <property type="component" value="Unassembled WGS sequence"/>
</dbReference>
<dbReference type="EMBL" id="JBBNFP010000038">
    <property type="protein sequence ID" value="MEQ2487245.1"/>
    <property type="molecule type" value="Genomic_DNA"/>
</dbReference>
<evidence type="ECO:0000313" key="1">
    <source>
        <dbReference type="EMBL" id="MEQ2487245.1"/>
    </source>
</evidence>
<name>A0ABV1FSG6_9BACT</name>
<sequence length="376" mass="42895">MKRFTKAEQLFLHLFRRALWADVPTTPEAEAPMADEATWLRVVDVAVEQTCQGLLADALSQMPADRRPSKPIYFSMVNMTAEAEDRNRNMNRCLHGLFPMLERQGIPAWLLKGQGLARCYPQPLHRMSGDIDVFIPTAEAFDRAVELFAKHLPGDGLEEGHERTFHVDDIAIELHSLIVTDLNGRLRRNFPAWCQQQLAKPPVMWDDVVLPPASFNAIFVFVHLARHYVGGGIGLRQVADWMRFLYVHRTGGDSPLDVAELERDIEHLGIKRLWQVFATLAVDYLGCPAEVMPLYDPHHHRDAAMVLRCIFDEGNFGHHDTAMDHRPDGFLAGKAFSFLVQVRRMVHKFQLFPRETLFCFPILIRDGMGRIVGRKA</sequence>
<dbReference type="RefSeq" id="WP_215760325.1">
    <property type="nucleotide sequence ID" value="NZ_JAHKBE010000039.1"/>
</dbReference>
<proteinExistence type="predicted"/>
<comment type="caution">
    <text evidence="1">The sequence shown here is derived from an EMBL/GenBank/DDBJ whole genome shotgun (WGS) entry which is preliminary data.</text>
</comment>
<reference evidence="1 2" key="1">
    <citation type="submission" date="2024-04" db="EMBL/GenBank/DDBJ databases">
        <title>Human intestinal bacterial collection.</title>
        <authorList>
            <person name="Pauvert C."/>
            <person name="Hitch T.C.A."/>
            <person name="Clavel T."/>
        </authorList>
    </citation>
    <scope>NUCLEOTIDE SEQUENCE [LARGE SCALE GENOMIC DNA]</scope>
    <source>
        <strain evidence="1 2">CLA-AA-H145</strain>
    </source>
</reference>
<dbReference type="InterPro" id="IPR039498">
    <property type="entry name" value="NTP_transf_5"/>
</dbReference>
<keyword evidence="2" id="KW-1185">Reference proteome</keyword>